<gene>
    <name evidence="1" type="ORF">KOR42_09510</name>
</gene>
<dbReference type="Proteomes" id="UP000317243">
    <property type="component" value="Unassembled WGS sequence"/>
</dbReference>
<protein>
    <submittedName>
        <fullName evidence="1">Uncharacterized protein</fullName>
    </submittedName>
</protein>
<evidence type="ECO:0000313" key="2">
    <source>
        <dbReference type="Proteomes" id="UP000317243"/>
    </source>
</evidence>
<sequence>MPLILGGQECHLKQKLEIPTLISSNATENWGMPVERQKGSAQSSPCFRFDRVTETLRVVTTCLKKSMAQTLIAVQHAKLLMSPELIILSAKIATARDSGRTILGLADNFEKLNLVNFVRNANDFTSKRFTPR</sequence>
<proteinExistence type="predicted"/>
<accession>A0A5C5X4T2</accession>
<organism evidence="1 2">
    <name type="scientific">Thalassoglobus neptunius</name>
    <dbReference type="NCBI Taxonomy" id="1938619"/>
    <lineage>
        <taxon>Bacteria</taxon>
        <taxon>Pseudomonadati</taxon>
        <taxon>Planctomycetota</taxon>
        <taxon>Planctomycetia</taxon>
        <taxon>Planctomycetales</taxon>
        <taxon>Planctomycetaceae</taxon>
        <taxon>Thalassoglobus</taxon>
    </lineage>
</organism>
<dbReference type="EMBL" id="SIHI01000001">
    <property type="protein sequence ID" value="TWT57589.1"/>
    <property type="molecule type" value="Genomic_DNA"/>
</dbReference>
<keyword evidence="2" id="KW-1185">Reference proteome</keyword>
<reference evidence="1 2" key="1">
    <citation type="submission" date="2019-02" db="EMBL/GenBank/DDBJ databases">
        <title>Deep-cultivation of Planctomycetes and their phenomic and genomic characterization uncovers novel biology.</title>
        <authorList>
            <person name="Wiegand S."/>
            <person name="Jogler M."/>
            <person name="Boedeker C."/>
            <person name="Pinto D."/>
            <person name="Vollmers J."/>
            <person name="Rivas-Marin E."/>
            <person name="Kohn T."/>
            <person name="Peeters S.H."/>
            <person name="Heuer A."/>
            <person name="Rast P."/>
            <person name="Oberbeckmann S."/>
            <person name="Bunk B."/>
            <person name="Jeske O."/>
            <person name="Meyerdierks A."/>
            <person name="Storesund J.E."/>
            <person name="Kallscheuer N."/>
            <person name="Luecker S."/>
            <person name="Lage O.M."/>
            <person name="Pohl T."/>
            <person name="Merkel B.J."/>
            <person name="Hornburger P."/>
            <person name="Mueller R.-W."/>
            <person name="Bruemmer F."/>
            <person name="Labrenz M."/>
            <person name="Spormann A.M."/>
            <person name="Op Den Camp H."/>
            <person name="Overmann J."/>
            <person name="Amann R."/>
            <person name="Jetten M.S.M."/>
            <person name="Mascher T."/>
            <person name="Medema M.H."/>
            <person name="Devos D.P."/>
            <person name="Kaster A.-K."/>
            <person name="Ovreas L."/>
            <person name="Rohde M."/>
            <person name="Galperin M.Y."/>
            <person name="Jogler C."/>
        </authorList>
    </citation>
    <scope>NUCLEOTIDE SEQUENCE [LARGE SCALE GENOMIC DNA]</scope>
    <source>
        <strain evidence="1 2">KOR42</strain>
    </source>
</reference>
<dbReference type="AlphaFoldDB" id="A0A5C5X4T2"/>
<comment type="caution">
    <text evidence="1">The sequence shown here is derived from an EMBL/GenBank/DDBJ whole genome shotgun (WGS) entry which is preliminary data.</text>
</comment>
<name>A0A5C5X4T2_9PLAN</name>
<evidence type="ECO:0000313" key="1">
    <source>
        <dbReference type="EMBL" id="TWT57589.1"/>
    </source>
</evidence>